<dbReference type="EMBL" id="UFQT01000545">
    <property type="protein sequence ID" value="SSX25125.1"/>
    <property type="molecule type" value="Genomic_DNA"/>
</dbReference>
<feature type="domain" description="Zinc finger PHD-type" evidence="5">
    <location>
        <begin position="873"/>
        <end position="916"/>
    </location>
</feature>
<dbReference type="SUPFAM" id="SSF57903">
    <property type="entry name" value="FYVE/PHD zinc finger"/>
    <property type="match status" value="1"/>
</dbReference>
<gene>
    <name evidence="6" type="primary">CSON011956</name>
</gene>
<dbReference type="GO" id="GO:0008270">
    <property type="term" value="F:zinc ion binding"/>
    <property type="evidence" value="ECO:0007669"/>
    <property type="project" value="UniProtKB-KW"/>
</dbReference>
<proteinExistence type="predicted"/>
<reference evidence="6" key="1">
    <citation type="submission" date="2018-07" db="EMBL/GenBank/DDBJ databases">
        <authorList>
            <person name="Quirk P.G."/>
            <person name="Krulwich T.A."/>
        </authorList>
    </citation>
    <scope>NUCLEOTIDE SEQUENCE</scope>
</reference>
<dbReference type="PANTHER" id="PTHR47331:SF5">
    <property type="entry name" value="RIBONUCLEASE H"/>
    <property type="match status" value="1"/>
</dbReference>
<name>A0A336M4E2_CULSO</name>
<dbReference type="PANTHER" id="PTHR47331">
    <property type="entry name" value="PHD-TYPE DOMAIN-CONTAINING PROTEIN"/>
    <property type="match status" value="1"/>
</dbReference>
<keyword evidence="1" id="KW-0479">Metal-binding</keyword>
<organism evidence="6">
    <name type="scientific">Culicoides sonorensis</name>
    <name type="common">Biting midge</name>
    <dbReference type="NCBI Taxonomy" id="179676"/>
    <lineage>
        <taxon>Eukaryota</taxon>
        <taxon>Metazoa</taxon>
        <taxon>Ecdysozoa</taxon>
        <taxon>Arthropoda</taxon>
        <taxon>Hexapoda</taxon>
        <taxon>Insecta</taxon>
        <taxon>Pterygota</taxon>
        <taxon>Neoptera</taxon>
        <taxon>Endopterygota</taxon>
        <taxon>Diptera</taxon>
        <taxon>Nematocera</taxon>
        <taxon>Chironomoidea</taxon>
        <taxon>Ceratopogonidae</taxon>
        <taxon>Ceratopogoninae</taxon>
        <taxon>Culicoides</taxon>
        <taxon>Monoculicoides</taxon>
    </lineage>
</organism>
<sequence>MSTSSATHFSSQPVTAIANPLMSSNVYGHVSAPKIASQSDHQASTTRSHIGIFSHAGQSFVPPIDQIGPMTVTNTSNQYTPAHVLTRSTFNHDLPKFDGNPNDWPTFISIYEYSTSTYCLTDQENLLRLKHALNGIALRHVSSLLTIPQNVPYVIARLRMLFGRPEQLIECQLSQIRKLPNPTLEQMTTLIDFGIAVHNLITSMQASQQHAHLNNPMLLKELIDRLSPQLRLQWIAASRMYITPNLVAFDAWLDALTLDACMVTDLITENENHRKTRNDNRRVNVHQRNHSPTDENRYSCPICDKNCKSASECDKFMNSDRNKRWELARYARLCRMCLQTHQGSCSSNQICGVDGCMRRHNKLLHPNNSKVTNPPVTTNSVEIQTESNFMHQQHTDSMLFRIIPVTLKNGSNSVNTFAFIDDGSSVTLIDQKLVTELQANGPTKPLCLQWTNNEKRMEPESKSLSLSISGQHPTAKTFEIENVRTVKDLALPTQTAIIEEMLQDWKHLKGLPLASYQNARPMILIGLDNGHLGTPLRVKEGCKDEPIATKTRLGWCIYGKIKNCHSSSPSFNAHHRLEETEITSKKLTHNLTNRQSVKMMKHENSLLSRDDSKALAILPQNTLRFKNHVSTSLIWSQDEINLPVRTQRAPLRLARLGTNSELSSFHNETNLCDYTQVATLRLACLGSQLKSPLLSVKLDAQVPTQTALLRLACLGSKYKAPTYTVKFDVYDCAHTAVPRLACLGISFQPQSFHVKFNLPPLRDRSGTSSSFTSIRVKIGSSKHAQKLMLQLARFSTRFKDFNKNPKSKVLLNHKPNHLKILPPDTEVNTAYILLKHKPPIRIERKHTVTRLSIKSPHVMPVNRTPPSVGTEPACKVCGKCYPPEECVSCEYCCFSFHVTCDGYVLPEGKFRCTSCQINFVCYVCSKTVQRDDHIVCTECPNMCHVSCAKTSHDKSFRCEVCLKEEAELVTVSELEMTTQSQLESTIKELTKKNKALESQLQKRDAQMATHQLANLSLQPAASYQAQCTPITRNYLFPGTLSSSISPIVSAVPSSVTNTFQNLAAIPKNVNAHPGPSHLHAMSTSSATHFSSQPVTAIANPLMSSNVYGHVSAPKIASQSDHQASTTRSHIGIFSHAGQSFVPPIDQIGPMTVTNTANQYTPTHVLTRSTFNHDLPKFDGNPNDWPTFISIYEYSTSTYCLTDQENLLRLKHALNGIALRHVSSLLTIPQNVPYVIARLRMLFGRPEQLIECQLSQIRKLPNPTKKME</sequence>
<accession>A0A336M4E2</accession>
<feature type="coiled-coil region" evidence="4">
    <location>
        <begin position="979"/>
        <end position="1006"/>
    </location>
</feature>
<dbReference type="VEuPathDB" id="VectorBase:CSON011956"/>
<evidence type="ECO:0000256" key="2">
    <source>
        <dbReference type="ARBA" id="ARBA00022771"/>
    </source>
</evidence>
<dbReference type="Pfam" id="PF03564">
    <property type="entry name" value="DUF1759"/>
    <property type="match status" value="1"/>
</dbReference>
<evidence type="ECO:0000313" key="6">
    <source>
        <dbReference type="EMBL" id="SSX25125.1"/>
    </source>
</evidence>
<dbReference type="InterPro" id="IPR005312">
    <property type="entry name" value="DUF1759"/>
</dbReference>
<feature type="domain" description="Zinc finger PHD-type" evidence="5">
    <location>
        <begin position="920"/>
        <end position="962"/>
    </location>
</feature>
<dbReference type="SMART" id="SM00249">
    <property type="entry name" value="PHD"/>
    <property type="match status" value="2"/>
</dbReference>
<keyword evidence="4" id="KW-0175">Coiled coil</keyword>
<protein>
    <submittedName>
        <fullName evidence="6">CSON011956 protein</fullName>
    </submittedName>
</protein>
<keyword evidence="3" id="KW-0862">Zinc</keyword>
<dbReference type="AlphaFoldDB" id="A0A336M4E2"/>
<keyword evidence="2" id="KW-0863">Zinc-finger</keyword>
<dbReference type="CDD" id="cd15489">
    <property type="entry name" value="PHD_SF"/>
    <property type="match status" value="2"/>
</dbReference>
<evidence type="ECO:0000256" key="1">
    <source>
        <dbReference type="ARBA" id="ARBA00022723"/>
    </source>
</evidence>
<evidence type="ECO:0000256" key="3">
    <source>
        <dbReference type="ARBA" id="ARBA00022833"/>
    </source>
</evidence>
<evidence type="ECO:0000256" key="4">
    <source>
        <dbReference type="SAM" id="Coils"/>
    </source>
</evidence>
<evidence type="ECO:0000259" key="5">
    <source>
        <dbReference type="SMART" id="SM00249"/>
    </source>
</evidence>
<dbReference type="InterPro" id="IPR011011">
    <property type="entry name" value="Znf_FYVE_PHD"/>
</dbReference>
<dbReference type="InterPro" id="IPR001965">
    <property type="entry name" value="Znf_PHD"/>
</dbReference>